<dbReference type="PROSITE" id="PS52016">
    <property type="entry name" value="TONB_DEPENDENT_REC_3"/>
    <property type="match status" value="1"/>
</dbReference>
<dbReference type="InterPro" id="IPR039426">
    <property type="entry name" value="TonB-dep_rcpt-like"/>
</dbReference>
<dbReference type="Gene3D" id="2.40.170.20">
    <property type="entry name" value="TonB-dependent receptor, beta-barrel domain"/>
    <property type="match status" value="1"/>
</dbReference>
<comment type="similarity">
    <text evidence="8">Belongs to the TonB-dependent receptor family.</text>
</comment>
<dbReference type="GO" id="GO:0009279">
    <property type="term" value="C:cell outer membrane"/>
    <property type="evidence" value="ECO:0007669"/>
    <property type="project" value="UniProtKB-SubCell"/>
</dbReference>
<dbReference type="InterPro" id="IPR037066">
    <property type="entry name" value="Plug_dom_sf"/>
</dbReference>
<evidence type="ECO:0000256" key="3">
    <source>
        <dbReference type="ARBA" id="ARBA00022452"/>
    </source>
</evidence>
<feature type="signal peptide" evidence="9">
    <location>
        <begin position="1"/>
        <end position="26"/>
    </location>
</feature>
<feature type="domain" description="TonB-dependent receptor plug" evidence="10">
    <location>
        <begin position="62"/>
        <end position="167"/>
    </location>
</feature>
<dbReference type="EMBL" id="QFYS01000003">
    <property type="protein sequence ID" value="RAK66603.1"/>
    <property type="molecule type" value="Genomic_DNA"/>
</dbReference>
<evidence type="ECO:0000256" key="5">
    <source>
        <dbReference type="ARBA" id="ARBA00022729"/>
    </source>
</evidence>
<keyword evidence="5 9" id="KW-0732">Signal</keyword>
<dbReference type="Proteomes" id="UP000249524">
    <property type="component" value="Unassembled WGS sequence"/>
</dbReference>
<evidence type="ECO:0000256" key="1">
    <source>
        <dbReference type="ARBA" id="ARBA00004571"/>
    </source>
</evidence>
<sequence length="737" mass="81292">MNRHRTAAAFVAALMAGSALPALAWAAETDADSAGPSVSEVQVKGKRADMGSVQAVEAVEYGNAVQVITAADVAKTGALNFAELAQFLVKGVNVGYSPDEGEYTIRLDGGGDRDTLVVRDGVPLYDRGPALEDIWGTTTIDPHMIERVEVFRGGNSLFFGSNGGIGVVSLVTKKPDGTRKGELGVSYGSFESRELWGNYSFPLDEDGAHSVMFYGSMQATDGPRIFNPDDFVDNIRAAGGVQEYPLNRNEVGVKYLWKIDDTSELRLNAEYTESTFQDAFPDREVHSPNTVRYPIVDGSFHKRWSPMLLTEVNGYYSNPKLWNTELYPDICKDQAGCINPATNARVPFGAWSGKVFANGANRGFGSTNQRRAGFKEYGLTVRNTVNLHEYLEFVVGGQVVRYQDDSAAEYPVDNDPATTTGVFIDARPRLPFSPDTAISLAVRTDFLPGSEKRTVWKFGVRQPLPYGFYARANGGTSYSLPRITELRNDTSTVVGNPNLQTEETETYNGAIGYERRFDGFAVSAEVGGFKTEITNRIRTTTDFPVPAGNGFPARNTYYNDPAVTRIVGVTADVNLNVGESWRLNLGYTAQDAAAKTGAFKGEQINETPAWFISGMLEWTSPDRRLNVAVMPRVQGSEFASGGLSINGRPQIRKNFGKYTVTNATVNYFLGDDMQYQLQFRVVNVFNEKYAERYGFGNQLYGSAFNRGEYTNRDPRYFFGYPFEGKPRAFYGTFTARF</sequence>
<name>A0A328BHJ8_9CAUL</name>
<accession>A0A328BHJ8</accession>
<dbReference type="Gene3D" id="2.170.130.10">
    <property type="entry name" value="TonB-dependent receptor, plug domain"/>
    <property type="match status" value="1"/>
</dbReference>
<dbReference type="AlphaFoldDB" id="A0A328BHJ8"/>
<dbReference type="PANTHER" id="PTHR30069:SF29">
    <property type="entry name" value="HEMOGLOBIN AND HEMOGLOBIN-HAPTOGLOBIN-BINDING PROTEIN 1-RELATED"/>
    <property type="match status" value="1"/>
</dbReference>
<evidence type="ECO:0000259" key="10">
    <source>
        <dbReference type="Pfam" id="PF07715"/>
    </source>
</evidence>
<keyword evidence="6 8" id="KW-0472">Membrane</keyword>
<dbReference type="Pfam" id="PF07715">
    <property type="entry name" value="Plug"/>
    <property type="match status" value="1"/>
</dbReference>
<dbReference type="PANTHER" id="PTHR30069">
    <property type="entry name" value="TONB-DEPENDENT OUTER MEMBRANE RECEPTOR"/>
    <property type="match status" value="1"/>
</dbReference>
<feature type="chain" id="PRO_5016392850" evidence="9">
    <location>
        <begin position="27"/>
        <end position="737"/>
    </location>
</feature>
<evidence type="ECO:0000256" key="2">
    <source>
        <dbReference type="ARBA" id="ARBA00022448"/>
    </source>
</evidence>
<evidence type="ECO:0000256" key="8">
    <source>
        <dbReference type="PROSITE-ProRule" id="PRU01360"/>
    </source>
</evidence>
<dbReference type="SUPFAM" id="SSF56935">
    <property type="entry name" value="Porins"/>
    <property type="match status" value="1"/>
</dbReference>
<evidence type="ECO:0000256" key="4">
    <source>
        <dbReference type="ARBA" id="ARBA00022692"/>
    </source>
</evidence>
<evidence type="ECO:0000256" key="7">
    <source>
        <dbReference type="ARBA" id="ARBA00023237"/>
    </source>
</evidence>
<reference evidence="11 12" key="1">
    <citation type="submission" date="2018-05" db="EMBL/GenBank/DDBJ databases">
        <authorList>
            <person name="Lanie J.A."/>
            <person name="Ng W.-L."/>
            <person name="Kazmierczak K.M."/>
            <person name="Andrzejewski T.M."/>
            <person name="Davidsen T.M."/>
            <person name="Wayne K.J."/>
            <person name="Tettelin H."/>
            <person name="Glass J.I."/>
            <person name="Rusch D."/>
            <person name="Podicherti R."/>
            <person name="Tsui H.-C.T."/>
            <person name="Winkler M.E."/>
        </authorList>
    </citation>
    <scope>NUCLEOTIDE SEQUENCE [LARGE SCALE GENOMIC DNA]</scope>
    <source>
        <strain evidence="11 12">BUT-10</strain>
    </source>
</reference>
<dbReference type="InterPro" id="IPR036942">
    <property type="entry name" value="Beta-barrel_TonB_sf"/>
</dbReference>
<keyword evidence="7 8" id="KW-0998">Cell outer membrane</keyword>
<dbReference type="GO" id="GO:0044718">
    <property type="term" value="P:siderophore transmembrane transport"/>
    <property type="evidence" value="ECO:0007669"/>
    <property type="project" value="TreeGrafter"/>
</dbReference>
<protein>
    <submittedName>
        <fullName evidence="11">TonB-dependent receptor</fullName>
    </submittedName>
</protein>
<keyword evidence="4 8" id="KW-0812">Transmembrane</keyword>
<evidence type="ECO:0000256" key="9">
    <source>
        <dbReference type="SAM" id="SignalP"/>
    </source>
</evidence>
<keyword evidence="12" id="KW-1185">Reference proteome</keyword>
<dbReference type="GO" id="GO:0015344">
    <property type="term" value="F:siderophore uptake transmembrane transporter activity"/>
    <property type="evidence" value="ECO:0007669"/>
    <property type="project" value="TreeGrafter"/>
</dbReference>
<evidence type="ECO:0000256" key="6">
    <source>
        <dbReference type="ARBA" id="ARBA00023136"/>
    </source>
</evidence>
<comment type="subcellular location">
    <subcellularLocation>
        <location evidence="1 8">Cell outer membrane</location>
        <topology evidence="1 8">Multi-pass membrane protein</topology>
    </subcellularLocation>
</comment>
<dbReference type="OrthoDB" id="9764669at2"/>
<keyword evidence="2 8" id="KW-0813">Transport</keyword>
<evidence type="ECO:0000313" key="11">
    <source>
        <dbReference type="EMBL" id="RAK66603.1"/>
    </source>
</evidence>
<proteinExistence type="inferred from homology"/>
<comment type="caution">
    <text evidence="11">The sequence shown here is derived from an EMBL/GenBank/DDBJ whole genome shotgun (WGS) entry which is preliminary data.</text>
</comment>
<gene>
    <name evidence="11" type="ORF">DJ019_08400</name>
</gene>
<dbReference type="InterPro" id="IPR012910">
    <property type="entry name" value="Plug_dom"/>
</dbReference>
<evidence type="ECO:0000313" key="12">
    <source>
        <dbReference type="Proteomes" id="UP000249524"/>
    </source>
</evidence>
<keyword evidence="3 8" id="KW-1134">Transmembrane beta strand</keyword>
<keyword evidence="11" id="KW-0675">Receptor</keyword>
<organism evidence="11 12">
    <name type="scientific">Phenylobacterium kunshanense</name>
    <dbReference type="NCBI Taxonomy" id="1445034"/>
    <lineage>
        <taxon>Bacteria</taxon>
        <taxon>Pseudomonadati</taxon>
        <taxon>Pseudomonadota</taxon>
        <taxon>Alphaproteobacteria</taxon>
        <taxon>Caulobacterales</taxon>
        <taxon>Caulobacteraceae</taxon>
        <taxon>Phenylobacterium</taxon>
    </lineage>
</organism>